<feature type="transmembrane region" description="Helical" evidence="2">
    <location>
        <begin position="510"/>
        <end position="529"/>
    </location>
</feature>
<dbReference type="STRING" id="104452.A0A0L7LBT0"/>
<name>A0A0L7LBT0_OPEBR</name>
<feature type="transmembrane region" description="Helical" evidence="2">
    <location>
        <begin position="600"/>
        <end position="628"/>
    </location>
</feature>
<keyword evidence="2" id="KW-1133">Transmembrane helix</keyword>
<dbReference type="SUPFAM" id="SSF103473">
    <property type="entry name" value="MFS general substrate transporter"/>
    <property type="match status" value="1"/>
</dbReference>
<feature type="compositionally biased region" description="Acidic residues" evidence="1">
    <location>
        <begin position="301"/>
        <end position="313"/>
    </location>
</feature>
<proteinExistence type="predicted"/>
<feature type="transmembrane region" description="Helical" evidence="2">
    <location>
        <begin position="29"/>
        <end position="52"/>
    </location>
</feature>
<feature type="compositionally biased region" description="Basic and acidic residues" evidence="1">
    <location>
        <begin position="350"/>
        <end position="367"/>
    </location>
</feature>
<feature type="transmembrane region" description="Helical" evidence="2">
    <location>
        <begin position="181"/>
        <end position="201"/>
    </location>
</feature>
<feature type="transmembrane region" description="Helical" evidence="2">
    <location>
        <begin position="485"/>
        <end position="503"/>
    </location>
</feature>
<feature type="transmembrane region" description="Helical" evidence="2">
    <location>
        <begin position="575"/>
        <end position="594"/>
    </location>
</feature>
<keyword evidence="2" id="KW-0472">Membrane</keyword>
<comment type="caution">
    <text evidence="3">The sequence shown here is derived from an EMBL/GenBank/DDBJ whole genome shotgun (WGS) entry which is preliminary data.</text>
</comment>
<gene>
    <name evidence="3" type="ORF">OBRU01_11603</name>
</gene>
<dbReference type="Proteomes" id="UP000037510">
    <property type="component" value="Unassembled WGS sequence"/>
</dbReference>
<feature type="transmembrane region" description="Helical" evidence="2">
    <location>
        <begin position="535"/>
        <end position="555"/>
    </location>
</feature>
<dbReference type="Pfam" id="PF07690">
    <property type="entry name" value="MFS_1"/>
    <property type="match status" value="1"/>
</dbReference>
<protein>
    <recommendedName>
        <fullName evidence="5">Monocarboxylate transporter</fullName>
    </recommendedName>
</protein>
<dbReference type="PANTHER" id="PTHR11360">
    <property type="entry name" value="MONOCARBOXYLATE TRANSPORTER"/>
    <property type="match status" value="1"/>
</dbReference>
<dbReference type="EMBL" id="JTDY01001767">
    <property type="protein sequence ID" value="KOB72948.1"/>
    <property type="molecule type" value="Genomic_DNA"/>
</dbReference>
<evidence type="ECO:0000313" key="4">
    <source>
        <dbReference type="Proteomes" id="UP000037510"/>
    </source>
</evidence>
<feature type="transmembrane region" description="Helical" evidence="2">
    <location>
        <begin position="444"/>
        <end position="465"/>
    </location>
</feature>
<feature type="transmembrane region" description="Helical" evidence="2">
    <location>
        <begin position="120"/>
        <end position="142"/>
    </location>
</feature>
<evidence type="ECO:0000256" key="1">
    <source>
        <dbReference type="SAM" id="MobiDB-lite"/>
    </source>
</evidence>
<evidence type="ECO:0000313" key="3">
    <source>
        <dbReference type="EMBL" id="KOB72948.1"/>
    </source>
</evidence>
<feature type="transmembrane region" description="Helical" evidence="2">
    <location>
        <begin position="58"/>
        <end position="78"/>
    </location>
</feature>
<dbReference type="GO" id="GO:0008028">
    <property type="term" value="F:monocarboxylic acid transmembrane transporter activity"/>
    <property type="evidence" value="ECO:0007669"/>
    <property type="project" value="TreeGrafter"/>
</dbReference>
<feature type="transmembrane region" description="Helical" evidence="2">
    <location>
        <begin position="90"/>
        <end position="114"/>
    </location>
</feature>
<keyword evidence="2" id="KW-0812">Transmembrane</keyword>
<feature type="transmembrane region" description="Helical" evidence="2">
    <location>
        <begin position="154"/>
        <end position="175"/>
    </location>
</feature>
<dbReference type="AlphaFoldDB" id="A0A0L7LBT0"/>
<dbReference type="Gene3D" id="1.20.1250.20">
    <property type="entry name" value="MFS general substrate transporter like domains"/>
    <property type="match status" value="2"/>
</dbReference>
<evidence type="ECO:0000256" key="2">
    <source>
        <dbReference type="SAM" id="Phobius"/>
    </source>
</evidence>
<sequence length="718" mass="80382">MIFRIGSAPNDNISKCVDKQVNTQVNVPAYFLPQVCLPSLVLSYGVLLVHLVDYEVPIWLGLSAPTLFIVTYSLTQCWCREAADSWGGPVGFRVMAALGIVVLLASLLICALVPYHWHPYIYGILGGFGSSLISAQVDAVVFDTYDSQLGLVRGLCFAGQAFGLSLFPHIITILIEHYEYAHAYVVLSGIMLQTLPCILLLKVDDTPKRPVSFSRYSDLAKTYAVYSNEMIDTSFNATELQLHDLSKKCWKSPSDDNLHREFDNEDSEPAYTNEVTATITPPPSPEEKRRNIFGVEILPEIPEESEDTDDDDYFLSSKGKDKNNKQRLSFAIKRLSTLGDNLDDCISNQSRRDSQSDRDGNESRDYSEVEVTYDNISPVTDVQREKIFNSFSFRCRSAYARMRRRIWMPSYRVYRIRRRMLYLMYNINDTFVKPLTRSLSCWRFYPSLTLAFAKLSLTAVGLALLPLMASQMQPKILTTESNFLMTLYAFTWVCFLLCTPWLVQTPKRNFKYVSLIGLMISTAACFILAEADNHDMFSIGVVVAGFGYGAITSCWETTVQDFVGPRKWSKIHSTLETVSGCLLALFVVGISFIVGNDKGLPLVMFILGIVLSGITLIWVVLLVVSIYITKLRAVVLSLPSIAANFDCNGKPFHCVNSTHFMICVDLGSGVSSTIDDFVIPCPPTTVCQGTNRFECEFPVVITTTTTVAPQVTSLKKKH</sequence>
<dbReference type="InterPro" id="IPR036259">
    <property type="entry name" value="MFS_trans_sf"/>
</dbReference>
<evidence type="ECO:0008006" key="5">
    <source>
        <dbReference type="Google" id="ProtNLM"/>
    </source>
</evidence>
<feature type="region of interest" description="Disordered" evidence="1">
    <location>
        <begin position="259"/>
        <end position="318"/>
    </location>
</feature>
<dbReference type="InterPro" id="IPR011701">
    <property type="entry name" value="MFS"/>
</dbReference>
<accession>A0A0L7LBT0</accession>
<organism evidence="3 4">
    <name type="scientific">Operophtera brumata</name>
    <name type="common">Winter moth</name>
    <name type="synonym">Phalaena brumata</name>
    <dbReference type="NCBI Taxonomy" id="104452"/>
    <lineage>
        <taxon>Eukaryota</taxon>
        <taxon>Metazoa</taxon>
        <taxon>Ecdysozoa</taxon>
        <taxon>Arthropoda</taxon>
        <taxon>Hexapoda</taxon>
        <taxon>Insecta</taxon>
        <taxon>Pterygota</taxon>
        <taxon>Neoptera</taxon>
        <taxon>Endopterygota</taxon>
        <taxon>Lepidoptera</taxon>
        <taxon>Glossata</taxon>
        <taxon>Ditrysia</taxon>
        <taxon>Geometroidea</taxon>
        <taxon>Geometridae</taxon>
        <taxon>Larentiinae</taxon>
        <taxon>Operophtera</taxon>
    </lineage>
</organism>
<dbReference type="InterPro" id="IPR050327">
    <property type="entry name" value="Proton-linked_MCT"/>
</dbReference>
<feature type="region of interest" description="Disordered" evidence="1">
    <location>
        <begin position="344"/>
        <end position="367"/>
    </location>
</feature>
<dbReference type="PANTHER" id="PTHR11360:SF284">
    <property type="entry name" value="EG:103B4.3 PROTEIN-RELATED"/>
    <property type="match status" value="1"/>
</dbReference>
<keyword evidence="4" id="KW-1185">Reference proteome</keyword>
<reference evidence="3 4" key="1">
    <citation type="journal article" date="2015" name="Genome Biol. Evol.">
        <title>The genome of winter moth (Operophtera brumata) provides a genomic perspective on sexual dimorphism and phenology.</title>
        <authorList>
            <person name="Derks M.F."/>
            <person name="Smit S."/>
            <person name="Salis L."/>
            <person name="Schijlen E."/>
            <person name="Bossers A."/>
            <person name="Mateman C."/>
            <person name="Pijl A.S."/>
            <person name="de Ridder D."/>
            <person name="Groenen M.A."/>
            <person name="Visser M.E."/>
            <person name="Megens H.J."/>
        </authorList>
    </citation>
    <scope>NUCLEOTIDE SEQUENCE [LARGE SCALE GENOMIC DNA]</scope>
    <source>
        <strain evidence="3">WM2013NL</strain>
        <tissue evidence="3">Head and thorax</tissue>
    </source>
</reference>